<proteinExistence type="predicted"/>
<organism evidence="1 2">
    <name type="scientific">Armillaria novae-zelandiae</name>
    <dbReference type="NCBI Taxonomy" id="153914"/>
    <lineage>
        <taxon>Eukaryota</taxon>
        <taxon>Fungi</taxon>
        <taxon>Dikarya</taxon>
        <taxon>Basidiomycota</taxon>
        <taxon>Agaricomycotina</taxon>
        <taxon>Agaricomycetes</taxon>
        <taxon>Agaricomycetidae</taxon>
        <taxon>Agaricales</taxon>
        <taxon>Marasmiineae</taxon>
        <taxon>Physalacriaceae</taxon>
        <taxon>Armillaria</taxon>
    </lineage>
</organism>
<accession>A0AA39NMZ8</accession>
<dbReference type="AlphaFoldDB" id="A0AA39NMZ8"/>
<gene>
    <name evidence="1" type="ORF">IW261DRAFT_1573773</name>
</gene>
<dbReference type="EMBL" id="JAUEPR010000071">
    <property type="protein sequence ID" value="KAK0468545.1"/>
    <property type="molecule type" value="Genomic_DNA"/>
</dbReference>
<keyword evidence="2" id="KW-1185">Reference proteome</keyword>
<comment type="caution">
    <text evidence="1">The sequence shown here is derived from an EMBL/GenBank/DDBJ whole genome shotgun (WGS) entry which is preliminary data.</text>
</comment>
<reference evidence="1" key="1">
    <citation type="submission" date="2023-06" db="EMBL/GenBank/DDBJ databases">
        <authorList>
            <consortium name="Lawrence Berkeley National Laboratory"/>
            <person name="Ahrendt S."/>
            <person name="Sahu N."/>
            <person name="Indic B."/>
            <person name="Wong-Bajracharya J."/>
            <person name="Merenyi Z."/>
            <person name="Ke H.-M."/>
            <person name="Monk M."/>
            <person name="Kocsube S."/>
            <person name="Drula E."/>
            <person name="Lipzen A."/>
            <person name="Balint B."/>
            <person name="Henrissat B."/>
            <person name="Andreopoulos B."/>
            <person name="Martin F.M."/>
            <person name="Harder C.B."/>
            <person name="Rigling D."/>
            <person name="Ford K.L."/>
            <person name="Foster G.D."/>
            <person name="Pangilinan J."/>
            <person name="Papanicolaou A."/>
            <person name="Barry K."/>
            <person name="LaButti K."/>
            <person name="Viragh M."/>
            <person name="Koriabine M."/>
            <person name="Yan M."/>
            <person name="Riley R."/>
            <person name="Champramary S."/>
            <person name="Plett K.L."/>
            <person name="Tsai I.J."/>
            <person name="Slot J."/>
            <person name="Sipos G."/>
            <person name="Plett J."/>
            <person name="Nagy L.G."/>
            <person name="Grigoriev I.V."/>
        </authorList>
    </citation>
    <scope>NUCLEOTIDE SEQUENCE</scope>
    <source>
        <strain evidence="1">ICMP 16352</strain>
    </source>
</reference>
<dbReference type="Proteomes" id="UP001175227">
    <property type="component" value="Unassembled WGS sequence"/>
</dbReference>
<evidence type="ECO:0000313" key="2">
    <source>
        <dbReference type="Proteomes" id="UP001175227"/>
    </source>
</evidence>
<protein>
    <submittedName>
        <fullName evidence="1">Uncharacterized protein</fullName>
    </submittedName>
</protein>
<name>A0AA39NMZ8_9AGAR</name>
<evidence type="ECO:0000313" key="1">
    <source>
        <dbReference type="EMBL" id="KAK0468545.1"/>
    </source>
</evidence>
<sequence>MSLKLYYLRMGIQARDAFFGNPKQIYPLSSSLADNFPVKVLLEAKQRYTSHLGQRGIDKLSIFCGWHSSLQNPCYHYTLRGYNARGWMAITLEMEAGNLGQAFPYGCRDWKRWAPRAGGQEKLRAKYFFYAADHVELELFLL</sequence>